<feature type="compositionally biased region" description="Basic residues" evidence="5">
    <location>
        <begin position="54"/>
        <end position="66"/>
    </location>
</feature>
<dbReference type="SUPFAM" id="SSF46785">
    <property type="entry name" value="Winged helix' DNA-binding domain"/>
    <property type="match status" value="1"/>
</dbReference>
<dbReference type="PANTHER" id="PTHR13179">
    <property type="entry name" value="DEP DOMAIN CONTAINING PROTEIN 5"/>
    <property type="match status" value="1"/>
</dbReference>
<feature type="region of interest" description="Disordered" evidence="5">
    <location>
        <begin position="1377"/>
        <end position="1400"/>
    </location>
</feature>
<dbReference type="GO" id="GO:1990130">
    <property type="term" value="C:GATOR1 complex"/>
    <property type="evidence" value="ECO:0007669"/>
    <property type="project" value="TreeGrafter"/>
</dbReference>
<dbReference type="Pfam" id="PF12257">
    <property type="entry name" value="IML1"/>
    <property type="match status" value="1"/>
</dbReference>
<dbReference type="CDD" id="cd04449">
    <property type="entry name" value="DEP_DEPDC5-like"/>
    <property type="match status" value="1"/>
</dbReference>
<feature type="compositionally biased region" description="Polar residues" evidence="5">
    <location>
        <begin position="1464"/>
        <end position="1483"/>
    </location>
</feature>
<dbReference type="PANTHER" id="PTHR13179:SF8">
    <property type="entry name" value="GATOR COMPLEX PROTEIN DEPDC5"/>
    <property type="match status" value="1"/>
</dbReference>
<gene>
    <name evidence="8" type="primary">20343278</name>
    <name evidence="7" type="ORF">GGTG_02820</name>
</gene>
<dbReference type="eggNOG" id="KOG3572">
    <property type="taxonomic scope" value="Eukaryota"/>
</dbReference>
<evidence type="ECO:0000259" key="6">
    <source>
        <dbReference type="PROSITE" id="PS50186"/>
    </source>
</evidence>
<feature type="compositionally biased region" description="Basic and acidic residues" evidence="5">
    <location>
        <begin position="733"/>
        <end position="747"/>
    </location>
</feature>
<feature type="region of interest" description="Disordered" evidence="5">
    <location>
        <begin position="849"/>
        <end position="904"/>
    </location>
</feature>
<accession>J3NNG4</accession>
<evidence type="ECO:0000256" key="5">
    <source>
        <dbReference type="SAM" id="MobiDB-lite"/>
    </source>
</evidence>
<feature type="compositionally biased region" description="Low complexity" evidence="5">
    <location>
        <begin position="24"/>
        <end position="49"/>
    </location>
</feature>
<dbReference type="GO" id="GO:0035556">
    <property type="term" value="P:intracellular signal transduction"/>
    <property type="evidence" value="ECO:0007669"/>
    <property type="project" value="InterPro"/>
</dbReference>
<dbReference type="GeneID" id="20343278"/>
<dbReference type="InterPro" id="IPR000591">
    <property type="entry name" value="DEP_dom"/>
</dbReference>
<dbReference type="InterPro" id="IPR048255">
    <property type="entry name" value="IML1_N"/>
</dbReference>
<comment type="similarity">
    <text evidence="2">Belongs to the IML1 family.</text>
</comment>
<feature type="compositionally biased region" description="Basic and acidic residues" evidence="5">
    <location>
        <begin position="1685"/>
        <end position="1696"/>
    </location>
</feature>
<dbReference type="GO" id="GO:0005774">
    <property type="term" value="C:vacuolar membrane"/>
    <property type="evidence" value="ECO:0007669"/>
    <property type="project" value="UniProtKB-SubCell"/>
</dbReference>
<dbReference type="InterPro" id="IPR036388">
    <property type="entry name" value="WH-like_DNA-bd_sf"/>
</dbReference>
<dbReference type="InterPro" id="IPR045838">
    <property type="entry name" value="DEPDC5_CTD"/>
</dbReference>
<dbReference type="STRING" id="644352.J3NNG4"/>
<feature type="domain" description="DEP" evidence="6">
    <location>
        <begin position="1333"/>
        <end position="1424"/>
    </location>
</feature>
<feature type="region of interest" description="Disordered" evidence="5">
    <location>
        <begin position="1445"/>
        <end position="1483"/>
    </location>
</feature>
<feature type="compositionally biased region" description="Basic and acidic residues" evidence="5">
    <location>
        <begin position="118"/>
        <end position="129"/>
    </location>
</feature>
<feature type="compositionally biased region" description="Basic residues" evidence="5">
    <location>
        <begin position="1703"/>
        <end position="1714"/>
    </location>
</feature>
<evidence type="ECO:0000313" key="7">
    <source>
        <dbReference type="EMBL" id="EJT77715.1"/>
    </source>
</evidence>
<sequence length="1923" mass="213335">MYRNVRGNPPNTSFPGQSSRARAGRAAAVAAAVDGPTAPDAASASASASTTRLGHGHGHSARKARTEHRCTVTVNESFSRDEVLLNLDLLDGVFRPGCLVAIDVPPEKPGHASLRKLPHQDLDGDDRSASDAASSGAGAGAGRRYLFIAKDMSKDLKTRYPNVELYVAKHIAEAFGMRKGGQVYLTLEDSNNPSIEASHVELSFRDQYLSRSDMWRMTVGELSERIVYQGQVIFFLGAVKAQVTAVFVEGRKVQSAFFGRNTRPIYRSESARYIIFIQMAREMWDFDSDGSGEIMFNKVVNGFLPALFKKWAGLKLRHLVSIVLFARVEYDTGLTTEFRETTVNDPYYSGTQPSGSKRPYKDFYRVVVSERTSTEWTSILYQLKREFGLFRRDISLYHHQAMGSVTTSPDDMFSISRQMPSQIKAESSLATHGNFLEAINLASSVYAHDYIDRDLMRTGISVVVISPGSGVFDVEYEALRRTTEALVGNGIGIDLICVPKMPLHSVPLFRYRNPQYEERRRASSKAGKTMFNEGSTPKYHNIPIGSYSSAKSSFSPSKTLAASHRGEPLSLSHAPTNDEWCFALPQWLHVSYWTGASDEALSFQGISVSAADTSGGSTQEEFAIRCRMYDLQMRSVLETNEIETTPLHADPSFPRKLIQPLPPSIFRRVDIEGVTVIPNLRVSDALFGHVYGFQKFAPDKHAKPGEKSVWRHLQEYDETRCHLPSSRRHGGLRVRDADDGGRRAHATEEDNYLGVSVTSERRVSIGSHQQPHRMPLRMGLERLSPAAPGLLAPASDAASVSSRSSAGKAPKFLRQISLGQRGFGIAAPKAALAVQAENVAASTASLTQGVARGPVSARSTPTKPPQPAPSPQLAATAIRRGSPTPESATGHGRRVRDGGSRPIHIRNTVQPLDATLMADATAISSSVIRHDAPGTDRDLRYSNALRAEDAQKVGISKLRAGELPEMPATLSPATALSPWLTILNPSNPDVNKIDDASLYSRWQHVFPRPSEMKVMKWKSLCAPAAVPLTTEYFPTKAQFDSEYQRQPYNVSQELDDELTEEPKSREEFLKELVSLRFSQGFQVVVGQAVAKAFGQKQMKVANILSRDHATEDGTSIFMSVGNTIHQLSCVNGTEVEITIFTRKPAYVRPSEKEQADVYSPAIRTILDPTYDTARIDIVSPKQERNWNYIDSYLAGHELEMSDTFRFWRARFVLIPMASRTSAVPASGDSDEEIRIEGIRRLGQLWLKHRYIPPAERRFQNLGPRWRREVNPLDVVYKTEDPSVVIAAELETLPLLEGLDAGHRRPQLVTNRNQFRKSNPNLAALAEAIQQPVDQGGVRMQNRRWHLRLHYNCFIGSDMIDWLLDNFEDLESREEAEELGNRLMVSDQDKDKEKDKEPRKESGIFVHVEKRHRFRDGQYFYQINSEYARPQPPAWFNSRWRDTSVPSTPISERMPGDGVRMGPSRPTSISQDTSPTSGATTPTQFMYGKKPRVVLSKVMKYDVDHRKRSYRPERIDLHYDRLHNPDNCYHLRIDWMNVTAKLIEDAVEGWAREATSYGLRLVEVPIAEACSISGVNPFRRPYRIDLAARPPDKQPATYYDPHSFGPQAQPGRLVYQKAILRRFDFVLDMESASSFPGNVDVTYSWGKPDYSYTQYIHRSGMLLAQITDEGGFLVLANRLYSNRAQAARDREMRKEEDQQQQQQKQKRHQQPKHQHQQGGYAAEYRALAADLTPAASPTIRATTTAISPTATGQQQQQQGGEVAGLNWMLAASNSAGGTNNNVHANNSNNNTKAAANSPAGTPTSEPERIKDEIERFCHDAAALAAFYQEVLEREPPQPQPASSNLAPSVVSTAGSGSGGGWAGVGVPDSHIPTFGGLPPGVLAAAGVSELGASLTSPRVPSPAVLSASQLLRRGSVQEVLTAFR</sequence>
<dbReference type="Pfam" id="PF00610">
    <property type="entry name" value="DEP"/>
    <property type="match status" value="1"/>
</dbReference>
<evidence type="ECO:0000256" key="2">
    <source>
        <dbReference type="ARBA" id="ARBA00005643"/>
    </source>
</evidence>
<dbReference type="RefSeq" id="XP_009218860.1">
    <property type="nucleotide sequence ID" value="XM_009220596.1"/>
</dbReference>
<feature type="region of interest" description="Disordered" evidence="5">
    <location>
        <begin position="1684"/>
        <end position="1719"/>
    </location>
</feature>
<dbReference type="Pfam" id="PF19418">
    <property type="entry name" value="DEPDC5_CTD"/>
    <property type="match status" value="1"/>
</dbReference>
<reference evidence="7" key="2">
    <citation type="submission" date="2010-07" db="EMBL/GenBank/DDBJ databases">
        <authorList>
            <consortium name="The Broad Institute Genome Sequencing Platform"/>
            <consortium name="Broad Institute Genome Sequencing Center for Infectious Disease"/>
            <person name="Ma L.-J."/>
            <person name="Dead R."/>
            <person name="Young S."/>
            <person name="Zeng Q."/>
            <person name="Koehrsen M."/>
            <person name="Alvarado L."/>
            <person name="Berlin A."/>
            <person name="Chapman S.B."/>
            <person name="Chen Z."/>
            <person name="Freedman E."/>
            <person name="Gellesch M."/>
            <person name="Goldberg J."/>
            <person name="Griggs A."/>
            <person name="Gujja S."/>
            <person name="Heilman E.R."/>
            <person name="Heiman D."/>
            <person name="Hepburn T."/>
            <person name="Howarth C."/>
            <person name="Jen D."/>
            <person name="Larson L."/>
            <person name="Mehta T."/>
            <person name="Neiman D."/>
            <person name="Pearson M."/>
            <person name="Roberts A."/>
            <person name="Saif S."/>
            <person name="Shea T."/>
            <person name="Shenoy N."/>
            <person name="Sisk P."/>
            <person name="Stolte C."/>
            <person name="Sykes S."/>
            <person name="Walk T."/>
            <person name="White J."/>
            <person name="Yandava C."/>
            <person name="Haas B."/>
            <person name="Nusbaum C."/>
            <person name="Birren B."/>
        </authorList>
    </citation>
    <scope>NUCLEOTIDE SEQUENCE</scope>
    <source>
        <strain evidence="7">R3-111a-1</strain>
    </source>
</reference>
<feature type="region of interest" description="Disordered" evidence="5">
    <location>
        <begin position="1"/>
        <end position="67"/>
    </location>
</feature>
<comment type="subcellular location">
    <subcellularLocation>
        <location evidence="1">Vacuole membrane</location>
        <topology evidence="1">Peripheral membrane protein</topology>
    </subcellularLocation>
</comment>
<keyword evidence="9" id="KW-1185">Reference proteome</keyword>
<dbReference type="HOGENOM" id="CLU_000935_0_0_1"/>
<dbReference type="SMART" id="SM00049">
    <property type="entry name" value="DEP"/>
    <property type="match status" value="1"/>
</dbReference>
<dbReference type="FunCoup" id="J3NNG4">
    <property type="interactions" value="610"/>
</dbReference>
<dbReference type="EMBL" id="GL385396">
    <property type="protein sequence ID" value="EJT77715.1"/>
    <property type="molecule type" value="Genomic_DNA"/>
</dbReference>
<dbReference type="Gene3D" id="1.10.10.10">
    <property type="entry name" value="Winged helix-like DNA-binding domain superfamily/Winged helix DNA-binding domain"/>
    <property type="match status" value="1"/>
</dbReference>
<reference evidence="8" key="4">
    <citation type="journal article" date="2015" name="G3 (Bethesda)">
        <title>Genome sequences of three phytopathogenic species of the Magnaporthaceae family of fungi.</title>
        <authorList>
            <person name="Okagaki L.H."/>
            <person name="Nunes C.C."/>
            <person name="Sailsbery J."/>
            <person name="Clay B."/>
            <person name="Brown D."/>
            <person name="John T."/>
            <person name="Oh Y."/>
            <person name="Young N."/>
            <person name="Fitzgerald M."/>
            <person name="Haas B.J."/>
            <person name="Zeng Q."/>
            <person name="Young S."/>
            <person name="Adiconis X."/>
            <person name="Fan L."/>
            <person name="Levin J.Z."/>
            <person name="Mitchell T.K."/>
            <person name="Okubara P.A."/>
            <person name="Farman M.L."/>
            <person name="Kohn L.M."/>
            <person name="Birren B."/>
            <person name="Ma L.-J."/>
            <person name="Dean R.A."/>
        </authorList>
    </citation>
    <scope>NUCLEOTIDE SEQUENCE</scope>
    <source>
        <strain evidence="8">R3-111a-1</strain>
    </source>
</reference>
<name>J3NNG4_GAET3</name>
<reference evidence="7" key="3">
    <citation type="submission" date="2010-09" db="EMBL/GenBank/DDBJ databases">
        <title>Annotation of Gaeumannomyces graminis var. tritici R3-111a-1.</title>
        <authorList>
            <consortium name="The Broad Institute Genome Sequencing Platform"/>
            <person name="Ma L.-J."/>
            <person name="Dead R."/>
            <person name="Young S.K."/>
            <person name="Zeng Q."/>
            <person name="Gargeya S."/>
            <person name="Fitzgerald M."/>
            <person name="Haas B."/>
            <person name="Abouelleil A."/>
            <person name="Alvarado L."/>
            <person name="Arachchi H.M."/>
            <person name="Berlin A."/>
            <person name="Brown A."/>
            <person name="Chapman S.B."/>
            <person name="Chen Z."/>
            <person name="Dunbar C."/>
            <person name="Freedman E."/>
            <person name="Gearin G."/>
            <person name="Gellesch M."/>
            <person name="Goldberg J."/>
            <person name="Griggs A."/>
            <person name="Gujja S."/>
            <person name="Heiman D."/>
            <person name="Howarth C."/>
            <person name="Larson L."/>
            <person name="Lui A."/>
            <person name="MacDonald P.J.P."/>
            <person name="Mehta T."/>
            <person name="Montmayeur A."/>
            <person name="Murphy C."/>
            <person name="Neiman D."/>
            <person name="Pearson M."/>
            <person name="Priest M."/>
            <person name="Roberts A."/>
            <person name="Saif S."/>
            <person name="Shea T."/>
            <person name="Shenoy N."/>
            <person name="Sisk P."/>
            <person name="Stolte C."/>
            <person name="Sykes S."/>
            <person name="Yandava C."/>
            <person name="Wortman J."/>
            <person name="Nusbaum C."/>
            <person name="Birren B."/>
        </authorList>
    </citation>
    <scope>NUCLEOTIDE SEQUENCE</scope>
    <source>
        <strain evidence="7">R3-111a-1</strain>
    </source>
</reference>
<dbReference type="PROSITE" id="PS50186">
    <property type="entry name" value="DEP"/>
    <property type="match status" value="1"/>
</dbReference>
<dbReference type="OrthoDB" id="39497at2759"/>
<feature type="region of interest" description="Disordered" evidence="5">
    <location>
        <begin position="109"/>
        <end position="138"/>
    </location>
</feature>
<reference evidence="9" key="1">
    <citation type="submission" date="2010-07" db="EMBL/GenBank/DDBJ databases">
        <title>The genome sequence of Gaeumannomyces graminis var. tritici strain R3-111a-1.</title>
        <authorList>
            <consortium name="The Broad Institute Genome Sequencing Platform"/>
            <person name="Ma L.-J."/>
            <person name="Dead R."/>
            <person name="Young S."/>
            <person name="Zeng Q."/>
            <person name="Koehrsen M."/>
            <person name="Alvarado L."/>
            <person name="Berlin A."/>
            <person name="Chapman S.B."/>
            <person name="Chen Z."/>
            <person name="Freedman E."/>
            <person name="Gellesch M."/>
            <person name="Goldberg J."/>
            <person name="Griggs A."/>
            <person name="Gujja S."/>
            <person name="Heilman E.R."/>
            <person name="Heiman D."/>
            <person name="Hepburn T."/>
            <person name="Howarth C."/>
            <person name="Jen D."/>
            <person name="Larson L."/>
            <person name="Mehta T."/>
            <person name="Neiman D."/>
            <person name="Pearson M."/>
            <person name="Roberts A."/>
            <person name="Saif S."/>
            <person name="Shea T."/>
            <person name="Shenoy N."/>
            <person name="Sisk P."/>
            <person name="Stolte C."/>
            <person name="Sykes S."/>
            <person name="Walk T."/>
            <person name="White J."/>
            <person name="Yandava C."/>
            <person name="Haas B."/>
            <person name="Nusbaum C."/>
            <person name="Birren B."/>
        </authorList>
    </citation>
    <scope>NUCLEOTIDE SEQUENCE [LARGE SCALE GENOMIC DNA]</scope>
    <source>
        <strain evidence="9">R3-111a-1</strain>
    </source>
</reference>
<feature type="compositionally biased region" description="Polar residues" evidence="5">
    <location>
        <begin position="9"/>
        <end position="20"/>
    </location>
</feature>
<dbReference type="VEuPathDB" id="FungiDB:GGTG_02820"/>
<evidence type="ECO:0000313" key="8">
    <source>
        <dbReference type="EnsemblFungi" id="EJT77715"/>
    </source>
</evidence>
<protein>
    <recommendedName>
        <fullName evidence="3">Vacuolar membrane-associated protein IML1</fullName>
    </recommendedName>
    <alternativeName>
        <fullName evidence="4">Vacuolar membrane-associated protein iml1</fullName>
    </alternativeName>
</protein>
<dbReference type="EnsemblFungi" id="EJT77715">
    <property type="protein sequence ID" value="EJT77715"/>
    <property type="gene ID" value="GGTG_02820"/>
</dbReference>
<evidence type="ECO:0000256" key="1">
    <source>
        <dbReference type="ARBA" id="ARBA00004148"/>
    </source>
</evidence>
<dbReference type="GO" id="GO:1904262">
    <property type="term" value="P:negative regulation of TORC1 signaling"/>
    <property type="evidence" value="ECO:0007669"/>
    <property type="project" value="TreeGrafter"/>
</dbReference>
<feature type="region of interest" description="Disordered" evidence="5">
    <location>
        <begin position="723"/>
        <end position="747"/>
    </location>
</feature>
<feature type="region of interest" description="Disordered" evidence="5">
    <location>
        <begin position="1773"/>
        <end position="1805"/>
    </location>
</feature>
<evidence type="ECO:0000256" key="4">
    <source>
        <dbReference type="ARBA" id="ARBA00021881"/>
    </source>
</evidence>
<evidence type="ECO:0000256" key="3">
    <source>
        <dbReference type="ARBA" id="ARBA00018529"/>
    </source>
</evidence>
<reference evidence="8" key="5">
    <citation type="submission" date="2018-04" db="UniProtKB">
        <authorList>
            <consortium name="EnsemblFungi"/>
        </authorList>
    </citation>
    <scope>IDENTIFICATION</scope>
    <source>
        <strain evidence="8">R3-111a-1</strain>
    </source>
</reference>
<organism evidence="7">
    <name type="scientific">Gaeumannomyces tritici (strain R3-111a-1)</name>
    <name type="common">Wheat and barley take-all root rot fungus</name>
    <name type="synonym">Gaeumannomyces graminis var. tritici</name>
    <dbReference type="NCBI Taxonomy" id="644352"/>
    <lineage>
        <taxon>Eukaryota</taxon>
        <taxon>Fungi</taxon>
        <taxon>Dikarya</taxon>
        <taxon>Ascomycota</taxon>
        <taxon>Pezizomycotina</taxon>
        <taxon>Sordariomycetes</taxon>
        <taxon>Sordariomycetidae</taxon>
        <taxon>Magnaporthales</taxon>
        <taxon>Magnaporthaceae</taxon>
        <taxon>Gaeumannomyces</taxon>
    </lineage>
</organism>
<evidence type="ECO:0000313" key="9">
    <source>
        <dbReference type="Proteomes" id="UP000006039"/>
    </source>
</evidence>
<feature type="compositionally biased region" description="Low complexity" evidence="5">
    <location>
        <begin position="1773"/>
        <end position="1795"/>
    </location>
</feature>
<dbReference type="InterPro" id="IPR027244">
    <property type="entry name" value="IML1"/>
</dbReference>
<feature type="region of interest" description="Disordered" evidence="5">
    <location>
        <begin position="1832"/>
        <end position="1863"/>
    </location>
</feature>
<proteinExistence type="inferred from homology"/>
<dbReference type="Proteomes" id="UP000006039">
    <property type="component" value="Unassembled WGS sequence"/>
</dbReference>
<feature type="compositionally biased region" description="Basic and acidic residues" evidence="5">
    <location>
        <begin position="1386"/>
        <end position="1400"/>
    </location>
</feature>
<dbReference type="GO" id="GO:0010508">
    <property type="term" value="P:positive regulation of autophagy"/>
    <property type="evidence" value="ECO:0007669"/>
    <property type="project" value="TreeGrafter"/>
</dbReference>
<dbReference type="InterPro" id="IPR036390">
    <property type="entry name" value="WH_DNA-bd_sf"/>
</dbReference>
<dbReference type="GO" id="GO:0005096">
    <property type="term" value="F:GTPase activator activity"/>
    <property type="evidence" value="ECO:0007669"/>
    <property type="project" value="InterPro"/>
</dbReference>